<dbReference type="STRING" id="4232.A0A251UD53"/>
<gene>
    <name evidence="4" type="ORF">HannXRQ_Chr07g0196121</name>
    <name evidence="3" type="ORF">HanXRQr2_Chr07g0303441</name>
</gene>
<dbReference type="AlphaFoldDB" id="A0A251UD53"/>
<dbReference type="EMBL" id="CM007896">
    <property type="protein sequence ID" value="OTG20712.1"/>
    <property type="molecule type" value="Genomic_DNA"/>
</dbReference>
<accession>A0A251UD53</accession>
<reference evidence="4" key="2">
    <citation type="submission" date="2017-02" db="EMBL/GenBank/DDBJ databases">
        <title>Sunflower complete genome.</title>
        <authorList>
            <person name="Langlade N."/>
            <person name="Munos S."/>
        </authorList>
    </citation>
    <scope>NUCLEOTIDE SEQUENCE [LARGE SCALE GENOMIC DNA]</scope>
    <source>
        <tissue evidence="4">Leaves</tissue>
    </source>
</reference>
<dbReference type="PANTHER" id="PTHR46836:SF8">
    <property type="entry name" value="AFADIN"/>
    <property type="match status" value="1"/>
</dbReference>
<evidence type="ECO:0000313" key="5">
    <source>
        <dbReference type="Proteomes" id="UP000215914"/>
    </source>
</evidence>
<reference evidence="3 5" key="1">
    <citation type="journal article" date="2017" name="Nature">
        <title>The sunflower genome provides insights into oil metabolism, flowering and Asterid evolution.</title>
        <authorList>
            <person name="Badouin H."/>
            <person name="Gouzy J."/>
            <person name="Grassa C.J."/>
            <person name="Murat F."/>
            <person name="Staton S.E."/>
            <person name="Cottret L."/>
            <person name="Lelandais-Briere C."/>
            <person name="Owens G.L."/>
            <person name="Carrere S."/>
            <person name="Mayjonade B."/>
            <person name="Legrand L."/>
            <person name="Gill N."/>
            <person name="Kane N.C."/>
            <person name="Bowers J.E."/>
            <person name="Hubner S."/>
            <person name="Bellec A."/>
            <person name="Berard A."/>
            <person name="Berges H."/>
            <person name="Blanchet N."/>
            <person name="Boniface M.C."/>
            <person name="Brunel D."/>
            <person name="Catrice O."/>
            <person name="Chaidir N."/>
            <person name="Claudel C."/>
            <person name="Donnadieu C."/>
            <person name="Faraut T."/>
            <person name="Fievet G."/>
            <person name="Helmstetter N."/>
            <person name="King M."/>
            <person name="Knapp S.J."/>
            <person name="Lai Z."/>
            <person name="Le Paslier M.C."/>
            <person name="Lippi Y."/>
            <person name="Lorenzon L."/>
            <person name="Mandel J.R."/>
            <person name="Marage G."/>
            <person name="Marchand G."/>
            <person name="Marquand E."/>
            <person name="Bret-Mestries E."/>
            <person name="Morien E."/>
            <person name="Nambeesan S."/>
            <person name="Nguyen T."/>
            <person name="Pegot-Espagnet P."/>
            <person name="Pouilly N."/>
            <person name="Raftis F."/>
            <person name="Sallet E."/>
            <person name="Schiex T."/>
            <person name="Thomas J."/>
            <person name="Vandecasteele C."/>
            <person name="Vares D."/>
            <person name="Vear F."/>
            <person name="Vautrin S."/>
            <person name="Crespi M."/>
            <person name="Mangin B."/>
            <person name="Burke J.M."/>
            <person name="Salse J."/>
            <person name="Munos S."/>
            <person name="Vincourt P."/>
            <person name="Rieseberg L.H."/>
            <person name="Langlade N.B."/>
        </authorList>
    </citation>
    <scope>NUCLEOTIDE SEQUENCE [LARGE SCALE GENOMIC DNA]</scope>
    <source>
        <strain evidence="5">cv. SF193</strain>
        <tissue evidence="3">Leaves</tissue>
    </source>
</reference>
<evidence type="ECO:0000313" key="3">
    <source>
        <dbReference type="EMBL" id="KAF5799340.1"/>
    </source>
</evidence>
<evidence type="ECO:0000256" key="1">
    <source>
        <dbReference type="SAM" id="MobiDB-lite"/>
    </source>
</evidence>
<reference evidence="3" key="3">
    <citation type="submission" date="2020-06" db="EMBL/GenBank/DDBJ databases">
        <title>Helianthus annuus Genome sequencing and assembly Release 2.</title>
        <authorList>
            <person name="Gouzy J."/>
            <person name="Langlade N."/>
            <person name="Munos S."/>
        </authorList>
    </citation>
    <scope>NUCLEOTIDE SEQUENCE</scope>
    <source>
        <tissue evidence="3">Leaves</tissue>
    </source>
</reference>
<dbReference type="EMBL" id="MNCJ02000322">
    <property type="protein sequence ID" value="KAF5799340.1"/>
    <property type="molecule type" value="Genomic_DNA"/>
</dbReference>
<dbReference type="PANTHER" id="PTHR46836">
    <property type="entry name" value="AFADIN"/>
    <property type="match status" value="1"/>
</dbReference>
<sequence length="458" mass="52568">MQNLLAKEMSDETSTKRRSPNLIAKLMGLDGLPSPQPTAKRIEKPFKHDQFNKKKTTIEQQHFRDVYEDPQASLHVENRVYTSQVTAKSRYAKLELGYIKERCDEMIRESIAIKTKLERVDSSPDLTLSFLKNGRQDIPLASNEIIVFKPSNASRYGSHGNALKEAVNCRVPASHRRNENGHLRYSCHCNDNSHRSSRYRLERKDATFISPTEIVVIKPNVVKNYIDKKILRSADECRKNTESEFYRREPKTRMSQRWKTNGYKDARMVGKSSTLEKMLSASNGETRAHSETGYFMGPYEVSDGYGWRDEYHRSTSRSRSLPLSLNRSKNISDYYEAHADEKMMVHEKLVRRGKSKGVMGNFSDREDSRCETLQYGERCHTSNRWNACTPEFDDILPSRTYFEYKDPAEQESLISNIHDATANAASVIDVCVLGDAESSAVDGDCLNPQVCLYCYMNI</sequence>
<dbReference type="Pfam" id="PF14383">
    <property type="entry name" value="VARLMGL"/>
    <property type="match status" value="1"/>
</dbReference>
<feature type="region of interest" description="Disordered" evidence="1">
    <location>
        <begin position="1"/>
        <end position="21"/>
    </location>
</feature>
<name>A0A251UD53_HELAN</name>
<dbReference type="InterPro" id="IPR032795">
    <property type="entry name" value="DUF3741-assoc"/>
</dbReference>
<dbReference type="Gramene" id="mRNA:HanXRQr2_Chr07g0303441">
    <property type="protein sequence ID" value="CDS:HanXRQr2_Chr07g0303441.1"/>
    <property type="gene ID" value="HanXRQr2_Chr07g0303441"/>
</dbReference>
<feature type="domain" description="DUF3741" evidence="2">
    <location>
        <begin position="11"/>
        <end position="35"/>
    </location>
</feature>
<keyword evidence="5" id="KW-1185">Reference proteome</keyword>
<organism evidence="4 5">
    <name type="scientific">Helianthus annuus</name>
    <name type="common">Common sunflower</name>
    <dbReference type="NCBI Taxonomy" id="4232"/>
    <lineage>
        <taxon>Eukaryota</taxon>
        <taxon>Viridiplantae</taxon>
        <taxon>Streptophyta</taxon>
        <taxon>Embryophyta</taxon>
        <taxon>Tracheophyta</taxon>
        <taxon>Spermatophyta</taxon>
        <taxon>Magnoliopsida</taxon>
        <taxon>eudicotyledons</taxon>
        <taxon>Gunneridae</taxon>
        <taxon>Pentapetalae</taxon>
        <taxon>asterids</taxon>
        <taxon>campanulids</taxon>
        <taxon>Asterales</taxon>
        <taxon>Asteraceae</taxon>
        <taxon>Asteroideae</taxon>
        <taxon>Heliantheae alliance</taxon>
        <taxon>Heliantheae</taxon>
        <taxon>Helianthus</taxon>
    </lineage>
</organism>
<proteinExistence type="predicted"/>
<evidence type="ECO:0000313" key="4">
    <source>
        <dbReference type="EMBL" id="OTG20712.1"/>
    </source>
</evidence>
<protein>
    <submittedName>
        <fullName evidence="4">Putative DUF3741-associated sequence motif protein</fullName>
    </submittedName>
</protein>
<dbReference type="InParanoid" id="A0A251UD53"/>
<dbReference type="FunCoup" id="A0A251UD53">
    <property type="interactions" value="2099"/>
</dbReference>
<evidence type="ECO:0000259" key="2">
    <source>
        <dbReference type="Pfam" id="PF14383"/>
    </source>
</evidence>
<dbReference type="Proteomes" id="UP000215914">
    <property type="component" value="Chromosome 7"/>
</dbReference>